<feature type="compositionally biased region" description="Low complexity" evidence="9">
    <location>
        <begin position="853"/>
        <end position="882"/>
    </location>
</feature>
<evidence type="ECO:0000313" key="11">
    <source>
        <dbReference type="EMBL" id="ELR18636.1"/>
    </source>
</evidence>
<dbReference type="SUPFAM" id="SSF47819">
    <property type="entry name" value="HRDC-like"/>
    <property type="match status" value="1"/>
</dbReference>
<dbReference type="InterPro" id="IPR010997">
    <property type="entry name" value="HRDC-like_sf"/>
</dbReference>
<sequence length="929" mass="103337">MAAPVQEGEVVAGFLEHGSVEAFGRGLVGRLASAAAVANELPEGDDFNFLSTASFAGPDSFRPTMRKMQNRLLRLAQELINHELPRNPPRVDDPTDPEDVTDRFEAVVDSTDLLLEKVDNFADEARGQSNRPKVVVSTTTTQEKGRDFHLFHGSNVLRPQLQFKDPVDNTHTPWMPVPYRNGQRPTPAPPSALPKDLETHMSTQLGITLPEESFSMYPHPFYEQLANLEYLPSQLGSCIEQPFQPLENIPFTFTPDIINQVATVKDLKDVAQKLDAQTEFAVDLEHHSYRTFQGFTCLMQISTRTEDFIVDTLALREHMHLLSSSFHDANIVKVFHGSDSDIMWLQRDFGLYVINMFDTGQACRVLEYPSFSLAYLLRHHCGVLADKKYQLADWRIRPLPEEMLKYAREDTHYLLFIYDKLRNELIGRANMSNNLILAVLNRSRELCLLQYEKPLWTPTSHLSLYNRFNYVFNEQQMRVFAAVYKWRDTVAREEDESYRYVLPNHMLFHIAELVPTSVPALLACCNPVPPLVRINAEILVDVITAARAEPSLSEGGVTPRWETSYRPLMAPTHQRMGPSAHQTAADQQQPPIAQAQPAAVSAQSAAVAATPDRRDTTSPTLSKDELYSTAGWTSPRSSRAAVCSPVNKNYRTMIPRAGSSLYSTLADASDSDDSDEDKKTAMLIASSISTQGLLPWHEVMAPEAESAAAAGGAKAAATTAADPAMADVPRSMQEIYEISNKNRKRNKEKRKLKETSKETAAEPFSPVKFSTSDESFDGAENDTMQGGRKKQKPNDLNDEEFMKSIGWASEEDARQAREAASAPAPFDYAAAPAPFSQAQPQPPSQEASDHTFAPRGSRNAASSSSGGRNQQQRPAQASQQAPFDPHANLNSISGPRGGGRGRFQRKDRSKTQTFGAARGGENRGQWPRR</sequence>
<evidence type="ECO:0000256" key="9">
    <source>
        <dbReference type="SAM" id="MobiDB-lite"/>
    </source>
</evidence>
<dbReference type="SUPFAM" id="SSF53098">
    <property type="entry name" value="Ribonuclease H-like"/>
    <property type="match status" value="1"/>
</dbReference>
<dbReference type="GO" id="GO:0071037">
    <property type="term" value="P:nuclear polyadenylation-dependent snRNA catabolic process"/>
    <property type="evidence" value="ECO:0007669"/>
    <property type="project" value="TreeGrafter"/>
</dbReference>
<feature type="compositionally biased region" description="Low complexity" evidence="9">
    <location>
        <begin position="582"/>
        <end position="610"/>
    </location>
</feature>
<dbReference type="GO" id="GO:0071038">
    <property type="term" value="P:TRAMP-dependent tRNA surveillance pathway"/>
    <property type="evidence" value="ECO:0007669"/>
    <property type="project" value="TreeGrafter"/>
</dbReference>
<dbReference type="GO" id="GO:0071036">
    <property type="term" value="P:nuclear polyadenylation-dependent snoRNA catabolic process"/>
    <property type="evidence" value="ECO:0007669"/>
    <property type="project" value="TreeGrafter"/>
</dbReference>
<keyword evidence="4" id="KW-0378">Hydrolase</keyword>
<comment type="similarity">
    <text evidence="8">Belongs to the exosome component 10/RRP6 family.</text>
</comment>
<dbReference type="InterPro" id="IPR045092">
    <property type="entry name" value="Rrp6-like"/>
</dbReference>
<dbReference type="GO" id="GO:0000176">
    <property type="term" value="C:nuclear exosome (RNase complex)"/>
    <property type="evidence" value="ECO:0007669"/>
    <property type="project" value="InterPro"/>
</dbReference>
<organism evidence="11 12">
    <name type="scientific">Acanthamoeba castellanii (strain ATCC 30010 / Neff)</name>
    <dbReference type="NCBI Taxonomy" id="1257118"/>
    <lineage>
        <taxon>Eukaryota</taxon>
        <taxon>Amoebozoa</taxon>
        <taxon>Discosea</taxon>
        <taxon>Longamoebia</taxon>
        <taxon>Centramoebida</taxon>
        <taxon>Acanthamoebidae</taxon>
        <taxon>Acanthamoeba</taxon>
    </lineage>
</organism>
<dbReference type="InterPro" id="IPR036397">
    <property type="entry name" value="RNaseH_sf"/>
</dbReference>
<dbReference type="SMART" id="SM00341">
    <property type="entry name" value="HRDC"/>
    <property type="match status" value="1"/>
</dbReference>
<dbReference type="Gene3D" id="1.10.150.80">
    <property type="entry name" value="HRDC domain"/>
    <property type="match status" value="1"/>
</dbReference>
<evidence type="ECO:0000313" key="12">
    <source>
        <dbReference type="Proteomes" id="UP000011083"/>
    </source>
</evidence>
<dbReference type="KEGG" id="acan:ACA1_298790"/>
<dbReference type="GO" id="GO:0071044">
    <property type="term" value="P:histone mRNA catabolic process"/>
    <property type="evidence" value="ECO:0007669"/>
    <property type="project" value="TreeGrafter"/>
</dbReference>
<dbReference type="GO" id="GO:0003727">
    <property type="term" value="F:single-stranded RNA binding"/>
    <property type="evidence" value="ECO:0007669"/>
    <property type="project" value="TreeGrafter"/>
</dbReference>
<dbReference type="GeneID" id="14919428"/>
<dbReference type="Proteomes" id="UP000011083">
    <property type="component" value="Unassembled WGS sequence"/>
</dbReference>
<dbReference type="VEuPathDB" id="AmoebaDB:ACA1_298790"/>
<evidence type="ECO:0000256" key="2">
    <source>
        <dbReference type="ARBA" id="ARBA00022552"/>
    </source>
</evidence>
<proteinExistence type="inferred from homology"/>
<dbReference type="InterPro" id="IPR044876">
    <property type="entry name" value="HRDC_dom_sf"/>
</dbReference>
<evidence type="ECO:0000256" key="4">
    <source>
        <dbReference type="ARBA" id="ARBA00022801"/>
    </source>
</evidence>
<dbReference type="InterPro" id="IPR012337">
    <property type="entry name" value="RNaseH-like_sf"/>
</dbReference>
<dbReference type="PANTHER" id="PTHR12124">
    <property type="entry name" value="POLYMYOSITIS/SCLERODERMA AUTOANTIGEN-RELATED"/>
    <property type="match status" value="1"/>
</dbReference>
<keyword evidence="7" id="KW-0539">Nucleus</keyword>
<dbReference type="Pfam" id="PF08066">
    <property type="entry name" value="PMC2NT"/>
    <property type="match status" value="1"/>
</dbReference>
<feature type="domain" description="HRDC" evidence="10">
    <location>
        <begin position="473"/>
        <end position="553"/>
    </location>
</feature>
<dbReference type="FunFam" id="3.30.420.10:FF:000059">
    <property type="entry name" value="Exosome complex exonuclease Rrp6"/>
    <property type="match status" value="1"/>
</dbReference>
<dbReference type="STRING" id="1257118.L8H2P3"/>
<dbReference type="GO" id="GO:0071039">
    <property type="term" value="P:nuclear polyadenylation-dependent CUT catabolic process"/>
    <property type="evidence" value="ECO:0007669"/>
    <property type="project" value="TreeGrafter"/>
</dbReference>
<dbReference type="GO" id="GO:0071035">
    <property type="term" value="P:nuclear polyadenylation-dependent rRNA catabolic process"/>
    <property type="evidence" value="ECO:0007669"/>
    <property type="project" value="TreeGrafter"/>
</dbReference>
<feature type="compositionally biased region" description="Basic and acidic residues" evidence="9">
    <location>
        <begin position="611"/>
        <end position="626"/>
    </location>
</feature>
<dbReference type="FunFam" id="1.10.150.80:FF:000001">
    <property type="entry name" value="Putative exosome component 10"/>
    <property type="match status" value="1"/>
</dbReference>
<dbReference type="Pfam" id="PF00570">
    <property type="entry name" value="HRDC"/>
    <property type="match status" value="1"/>
</dbReference>
<dbReference type="InterPro" id="IPR012588">
    <property type="entry name" value="Exosome-assoc_fac_Rrp6_N"/>
</dbReference>
<keyword evidence="12" id="KW-1185">Reference proteome</keyword>
<keyword evidence="3" id="KW-0540">Nuclease</keyword>
<dbReference type="OMA" id="AGWIESK"/>
<dbReference type="InterPro" id="IPR002121">
    <property type="entry name" value="HRDC_dom"/>
</dbReference>
<dbReference type="GO" id="GO:0071040">
    <property type="term" value="P:nuclear polyadenylation-dependent antisense transcript catabolic process"/>
    <property type="evidence" value="ECO:0007669"/>
    <property type="project" value="TreeGrafter"/>
</dbReference>
<keyword evidence="6 11" id="KW-0269">Exonuclease</keyword>
<dbReference type="PROSITE" id="PS50967">
    <property type="entry name" value="HRDC"/>
    <property type="match status" value="1"/>
</dbReference>
<dbReference type="PANTHER" id="PTHR12124:SF47">
    <property type="entry name" value="EXOSOME COMPONENT 10"/>
    <property type="match status" value="1"/>
</dbReference>
<dbReference type="GO" id="GO:0000166">
    <property type="term" value="F:nucleotide binding"/>
    <property type="evidence" value="ECO:0007669"/>
    <property type="project" value="InterPro"/>
</dbReference>
<dbReference type="SMART" id="SM00474">
    <property type="entry name" value="35EXOc"/>
    <property type="match status" value="1"/>
</dbReference>
<dbReference type="InterPro" id="IPR049559">
    <property type="entry name" value="Rrp6p-like_exo"/>
</dbReference>
<feature type="region of interest" description="Disordered" evidence="9">
    <location>
        <begin position="571"/>
        <end position="642"/>
    </location>
</feature>
<keyword evidence="2" id="KW-0698">rRNA processing</keyword>
<gene>
    <name evidence="11" type="ORF">ACA1_298790</name>
</gene>
<evidence type="ECO:0000256" key="7">
    <source>
        <dbReference type="ARBA" id="ARBA00023242"/>
    </source>
</evidence>
<dbReference type="InterPro" id="IPR002562">
    <property type="entry name" value="3'-5'_exonuclease_dom"/>
</dbReference>
<feature type="compositionally biased region" description="Basic and acidic residues" evidence="9">
    <location>
        <begin position="751"/>
        <end position="760"/>
    </location>
</feature>
<reference evidence="11 12" key="1">
    <citation type="journal article" date="2013" name="Genome Biol.">
        <title>Genome of Acanthamoeba castellanii highlights extensive lateral gene transfer and early evolution of tyrosine kinase signaling.</title>
        <authorList>
            <person name="Clarke M."/>
            <person name="Lohan A.J."/>
            <person name="Liu B."/>
            <person name="Lagkouvardos I."/>
            <person name="Roy S."/>
            <person name="Zafar N."/>
            <person name="Bertelli C."/>
            <person name="Schilde C."/>
            <person name="Kianianmomeni A."/>
            <person name="Burglin T.R."/>
            <person name="Frech C."/>
            <person name="Turcotte B."/>
            <person name="Kopec K.O."/>
            <person name="Synnott J.M."/>
            <person name="Choo C."/>
            <person name="Paponov I."/>
            <person name="Finkler A."/>
            <person name="Soon Heng Tan C."/>
            <person name="Hutchins A.P."/>
            <person name="Weinmeier T."/>
            <person name="Rattei T."/>
            <person name="Chu J.S."/>
            <person name="Gimenez G."/>
            <person name="Irimia M."/>
            <person name="Rigden D.J."/>
            <person name="Fitzpatrick D.A."/>
            <person name="Lorenzo-Morales J."/>
            <person name="Bateman A."/>
            <person name="Chiu C.H."/>
            <person name="Tang P."/>
            <person name="Hegemann P."/>
            <person name="Fromm H."/>
            <person name="Raoult D."/>
            <person name="Greub G."/>
            <person name="Miranda-Saavedra D."/>
            <person name="Chen N."/>
            <person name="Nash P."/>
            <person name="Ginger M.L."/>
            <person name="Horn M."/>
            <person name="Schaap P."/>
            <person name="Caler L."/>
            <person name="Loftus B."/>
        </authorList>
    </citation>
    <scope>NUCLEOTIDE SEQUENCE [LARGE SCALE GENOMIC DNA]</scope>
    <source>
        <strain evidence="11 12">Neff</strain>
    </source>
</reference>
<dbReference type="GO" id="GO:0071051">
    <property type="term" value="P:poly(A)-dependent snoRNA 3'-end processing"/>
    <property type="evidence" value="ECO:0007669"/>
    <property type="project" value="TreeGrafter"/>
</dbReference>
<dbReference type="Gene3D" id="3.30.420.10">
    <property type="entry name" value="Ribonuclease H-like superfamily/Ribonuclease H"/>
    <property type="match status" value="1"/>
</dbReference>
<dbReference type="GO" id="GO:0000175">
    <property type="term" value="F:3'-5'-RNA exonuclease activity"/>
    <property type="evidence" value="ECO:0007669"/>
    <property type="project" value="InterPro"/>
</dbReference>
<dbReference type="OrthoDB" id="2250022at2759"/>
<dbReference type="Pfam" id="PF01612">
    <property type="entry name" value="DNA_pol_A_exo1"/>
    <property type="match status" value="1"/>
</dbReference>
<evidence type="ECO:0000256" key="3">
    <source>
        <dbReference type="ARBA" id="ARBA00022722"/>
    </source>
</evidence>
<accession>L8H2P3</accession>
<protein>
    <submittedName>
        <fullName evidence="11">3'5' exonuclease domain containing protein</fullName>
    </submittedName>
</protein>
<evidence type="ECO:0000256" key="8">
    <source>
        <dbReference type="ARBA" id="ARBA00043957"/>
    </source>
</evidence>
<dbReference type="EMBL" id="KB007949">
    <property type="protein sequence ID" value="ELR18636.1"/>
    <property type="molecule type" value="Genomic_DNA"/>
</dbReference>
<evidence type="ECO:0000256" key="6">
    <source>
        <dbReference type="ARBA" id="ARBA00022839"/>
    </source>
</evidence>
<feature type="compositionally biased region" description="Basic residues" evidence="9">
    <location>
        <begin position="741"/>
        <end position="750"/>
    </location>
</feature>
<feature type="region of interest" description="Disordered" evidence="9">
    <location>
        <begin position="738"/>
        <end position="929"/>
    </location>
</feature>
<evidence type="ECO:0000259" key="10">
    <source>
        <dbReference type="PROSITE" id="PS50967"/>
    </source>
</evidence>
<evidence type="ECO:0000256" key="5">
    <source>
        <dbReference type="ARBA" id="ARBA00022835"/>
    </source>
</evidence>
<comment type="subcellular location">
    <subcellularLocation>
        <location evidence="1">Nucleus</location>
    </subcellularLocation>
</comment>
<evidence type="ECO:0000256" key="1">
    <source>
        <dbReference type="ARBA" id="ARBA00004123"/>
    </source>
</evidence>
<keyword evidence="5" id="KW-0271">Exosome</keyword>
<dbReference type="RefSeq" id="XP_004340678.1">
    <property type="nucleotide sequence ID" value="XM_004340630.1"/>
</dbReference>
<dbReference type="CDD" id="cd06147">
    <property type="entry name" value="Rrp6p_like_exo"/>
    <property type="match status" value="1"/>
</dbReference>
<name>L8H2P3_ACACF</name>
<dbReference type="AlphaFoldDB" id="L8H2P3"/>
<dbReference type="GO" id="GO:0000467">
    <property type="term" value="P:exonucleolytic trimming to generate mature 3'-end of 5.8S rRNA from tricistronic rRNA transcript (SSU-rRNA, 5.8S rRNA, LSU-rRNA)"/>
    <property type="evidence" value="ECO:0007669"/>
    <property type="project" value="InterPro"/>
</dbReference>
<dbReference type="GO" id="GO:0005730">
    <property type="term" value="C:nucleolus"/>
    <property type="evidence" value="ECO:0007669"/>
    <property type="project" value="TreeGrafter"/>
</dbReference>
<feature type="compositionally biased region" description="Low complexity" evidence="9">
    <location>
        <begin position="818"/>
        <end position="839"/>
    </location>
</feature>